<evidence type="ECO:0000313" key="9">
    <source>
        <dbReference type="Proteomes" id="UP000012081"/>
    </source>
</evidence>
<dbReference type="InterPro" id="IPR001207">
    <property type="entry name" value="Transposase_mutator"/>
</dbReference>
<comment type="caution">
    <text evidence="8">The sequence shown here is derived from an EMBL/GenBank/DDBJ whole genome shotgun (WGS) entry which is preliminary data.</text>
</comment>
<keyword evidence="4 6" id="KW-0238">DNA-binding</keyword>
<keyword evidence="3 6" id="KW-0815">Transposition</keyword>
<organism evidence="8 9">
    <name type="scientific">Brevibacillus borstelensis AK1</name>
    <dbReference type="NCBI Taxonomy" id="1300222"/>
    <lineage>
        <taxon>Bacteria</taxon>
        <taxon>Bacillati</taxon>
        <taxon>Bacillota</taxon>
        <taxon>Bacilli</taxon>
        <taxon>Bacillales</taxon>
        <taxon>Paenibacillaceae</taxon>
        <taxon>Brevibacillus</taxon>
    </lineage>
</organism>
<dbReference type="GO" id="GO:0003677">
    <property type="term" value="F:DNA binding"/>
    <property type="evidence" value="ECO:0007669"/>
    <property type="project" value="UniProtKB-UniRule"/>
</dbReference>
<feature type="region of interest" description="Disordered" evidence="7">
    <location>
        <begin position="49"/>
        <end position="93"/>
    </location>
</feature>
<keyword evidence="6" id="KW-0814">Transposable element</keyword>
<dbReference type="GO" id="GO:0006313">
    <property type="term" value="P:DNA transposition"/>
    <property type="evidence" value="ECO:0007669"/>
    <property type="project" value="UniProtKB-UniRule"/>
</dbReference>
<dbReference type="PANTHER" id="PTHR33217:SF5">
    <property type="entry name" value="MUTATOR FAMILY TRANSPOSASE"/>
    <property type="match status" value="1"/>
</dbReference>
<accession>M8DDZ0</accession>
<gene>
    <name evidence="8" type="ORF">I532_15086</name>
</gene>
<evidence type="ECO:0000256" key="3">
    <source>
        <dbReference type="ARBA" id="ARBA00022578"/>
    </source>
</evidence>
<keyword evidence="5 6" id="KW-0233">DNA recombination</keyword>
<evidence type="ECO:0000256" key="2">
    <source>
        <dbReference type="ARBA" id="ARBA00010961"/>
    </source>
</evidence>
<evidence type="ECO:0000256" key="1">
    <source>
        <dbReference type="ARBA" id="ARBA00002190"/>
    </source>
</evidence>
<name>M8DDZ0_9BACL</name>
<comment type="function">
    <text evidence="1 6">Required for the transposition of the insertion element.</text>
</comment>
<feature type="non-terminal residue" evidence="8">
    <location>
        <position position="135"/>
    </location>
</feature>
<dbReference type="PANTHER" id="PTHR33217">
    <property type="entry name" value="TRANSPOSASE FOR INSERTION SEQUENCE ELEMENT IS1081"/>
    <property type="match status" value="1"/>
</dbReference>
<evidence type="ECO:0000256" key="7">
    <source>
        <dbReference type="SAM" id="MobiDB-lite"/>
    </source>
</evidence>
<sequence length="135" mass="15443">MSKEQIKQWIKEKNIKSVDDVQSALKDLFADTIQEMLEAEIESSLGYAKHDMKNKRTTNSRNGYSKKTVRSEYGDVDIQVPRDREGDFEPNIVKKHQSNVTGIEDQILALYAKGVSTRDIQDHLQQLYGIEVSPT</sequence>
<reference evidence="8 9" key="1">
    <citation type="submission" date="2013-03" db="EMBL/GenBank/DDBJ databases">
        <title>Assembly of a new bacterial strain Brevibacillus borstelensis AK1.</title>
        <authorList>
            <person name="Rajan I."/>
            <person name="PoliReddy D."/>
            <person name="Sugumar T."/>
            <person name="Rathinam K."/>
            <person name="Alqarawi S."/>
            <person name="Khalil A.B."/>
            <person name="Sivakumar N."/>
        </authorList>
    </citation>
    <scope>NUCLEOTIDE SEQUENCE [LARGE SCALE GENOMIC DNA]</scope>
    <source>
        <strain evidence="8 9">AK1</strain>
    </source>
</reference>
<evidence type="ECO:0000256" key="5">
    <source>
        <dbReference type="ARBA" id="ARBA00023172"/>
    </source>
</evidence>
<dbReference type="GO" id="GO:0004803">
    <property type="term" value="F:transposase activity"/>
    <property type="evidence" value="ECO:0007669"/>
    <property type="project" value="UniProtKB-UniRule"/>
</dbReference>
<proteinExistence type="inferred from homology"/>
<evidence type="ECO:0000256" key="6">
    <source>
        <dbReference type="RuleBase" id="RU365089"/>
    </source>
</evidence>
<evidence type="ECO:0000313" key="8">
    <source>
        <dbReference type="EMBL" id="EMT51678.1"/>
    </source>
</evidence>
<dbReference type="AlphaFoldDB" id="M8DDZ0"/>
<dbReference type="EMBL" id="APBN01000006">
    <property type="protein sequence ID" value="EMT51678.1"/>
    <property type="molecule type" value="Genomic_DNA"/>
</dbReference>
<comment type="similarity">
    <text evidence="2 6">Belongs to the transposase mutator family.</text>
</comment>
<evidence type="ECO:0000256" key="4">
    <source>
        <dbReference type="ARBA" id="ARBA00023125"/>
    </source>
</evidence>
<protein>
    <recommendedName>
        <fullName evidence="6">Mutator family transposase</fullName>
    </recommendedName>
</protein>
<dbReference type="Proteomes" id="UP000012081">
    <property type="component" value="Unassembled WGS sequence"/>
</dbReference>
<keyword evidence="9" id="KW-1185">Reference proteome</keyword>
<dbReference type="Pfam" id="PF00872">
    <property type="entry name" value="Transposase_mut"/>
    <property type="match status" value="1"/>
</dbReference>
<dbReference type="STRING" id="1300222.I532_15086"/>